<dbReference type="EC" id="2.1.1.163" evidence="5"/>
<dbReference type="GO" id="GO:0043770">
    <property type="term" value="F:demethylmenaquinone methyltransferase activity"/>
    <property type="evidence" value="ECO:0007669"/>
    <property type="project" value="UniProtKB-UniRule"/>
</dbReference>
<dbReference type="PANTHER" id="PTHR43591">
    <property type="entry name" value="METHYLTRANSFERASE"/>
    <property type="match status" value="1"/>
</dbReference>
<gene>
    <name evidence="6" type="primary">ubiE</name>
    <name evidence="5" type="synonym">menG</name>
    <name evidence="6" type="ORF">FXF49_10785</name>
</gene>
<dbReference type="NCBIfam" id="NF001244">
    <property type="entry name" value="PRK00216.1-5"/>
    <property type="match status" value="1"/>
</dbReference>
<sequence length="226" mass="26242">MEEKSKKIQRMFDGIAERYDLLNRLLSFRRDVAWRKKAIELLEVKENHKILDLACGTGDMIGELKRQTKNTDIIGADFSKNMLFKAKRKQPGTMLLAGDAHYLPFKSESFDRVMIAFGFRNVTDKNKGLEELFRVVKPGGRLCILEFSQPEGFIFSRFYRLYFTKILPFLGGLISGNRKAYEYLPDSVYKFPPRHEYKKMIIESGFNNVQFNPMTFGICDAAICFK</sequence>
<comment type="caution">
    <text evidence="5">Lacks conserved residue(s) required for the propagation of feature annotation.</text>
</comment>
<keyword evidence="3 5" id="KW-0808">Transferase</keyword>
<evidence type="ECO:0000313" key="7">
    <source>
        <dbReference type="Proteomes" id="UP000323337"/>
    </source>
</evidence>
<evidence type="ECO:0000256" key="2">
    <source>
        <dbReference type="ARBA" id="ARBA00022603"/>
    </source>
</evidence>
<protein>
    <recommendedName>
        <fullName evidence="5">Demethylmenaquinone methyltransferase</fullName>
        <ecNumber evidence="5">2.1.1.163</ecNumber>
    </recommendedName>
</protein>
<dbReference type="RefSeq" id="WP_303701905.1">
    <property type="nucleotide sequence ID" value="NZ_VSIV01000316.1"/>
</dbReference>
<accession>A0A5D0MMV4</accession>
<dbReference type="Gene3D" id="3.40.50.150">
    <property type="entry name" value="Vaccinia Virus protein VP39"/>
    <property type="match status" value="1"/>
</dbReference>
<dbReference type="InterPro" id="IPR029063">
    <property type="entry name" value="SAM-dependent_MTases_sf"/>
</dbReference>
<evidence type="ECO:0000256" key="5">
    <source>
        <dbReference type="HAMAP-Rule" id="MF_01813"/>
    </source>
</evidence>
<evidence type="ECO:0000256" key="3">
    <source>
        <dbReference type="ARBA" id="ARBA00022679"/>
    </source>
</evidence>
<dbReference type="Pfam" id="PF01209">
    <property type="entry name" value="Ubie_methyltran"/>
    <property type="match status" value="1"/>
</dbReference>
<comment type="function">
    <text evidence="5">Methyltransferase required for the conversion of demethylmenaquinol (DMKH2) to menaquinol (MKH2).</text>
</comment>
<dbReference type="PROSITE" id="PS01184">
    <property type="entry name" value="UBIE_2"/>
    <property type="match status" value="1"/>
</dbReference>
<organism evidence="6 7">
    <name type="scientific">Flexistipes sinusarabici</name>
    <dbReference type="NCBI Taxonomy" id="2352"/>
    <lineage>
        <taxon>Bacteria</taxon>
        <taxon>Pseudomonadati</taxon>
        <taxon>Deferribacterota</taxon>
        <taxon>Deferribacteres</taxon>
        <taxon>Deferribacterales</taxon>
        <taxon>Flexistipitaceae</taxon>
        <taxon>Flexistipes</taxon>
    </lineage>
</organism>
<dbReference type="CDD" id="cd02440">
    <property type="entry name" value="AdoMet_MTases"/>
    <property type="match status" value="1"/>
</dbReference>
<dbReference type="NCBIfam" id="TIGR01934">
    <property type="entry name" value="MenG_MenH_UbiE"/>
    <property type="match status" value="1"/>
</dbReference>
<keyword evidence="4 5" id="KW-0949">S-adenosyl-L-methionine</keyword>
<feature type="binding site" evidence="5">
    <location>
        <position position="57"/>
    </location>
    <ligand>
        <name>S-adenosyl-L-methionine</name>
        <dbReference type="ChEBI" id="CHEBI:59789"/>
    </ligand>
</feature>
<dbReference type="PANTHER" id="PTHR43591:SF24">
    <property type="entry name" value="2-METHOXY-6-POLYPRENYL-1,4-BENZOQUINOL METHYLASE, MITOCHONDRIAL"/>
    <property type="match status" value="1"/>
</dbReference>
<dbReference type="InterPro" id="IPR004033">
    <property type="entry name" value="UbiE/COQ5_MeTrFase"/>
</dbReference>
<name>A0A5D0MMV4_FLESI</name>
<dbReference type="UniPathway" id="UPA00079">
    <property type="reaction ID" value="UER00169"/>
</dbReference>
<dbReference type="SUPFAM" id="SSF53335">
    <property type="entry name" value="S-adenosyl-L-methionine-dependent methyltransferases"/>
    <property type="match status" value="1"/>
</dbReference>
<dbReference type="EMBL" id="VSIV01000316">
    <property type="protein sequence ID" value="TYB32578.1"/>
    <property type="molecule type" value="Genomic_DNA"/>
</dbReference>
<comment type="pathway">
    <text evidence="5">Quinol/quinone metabolism; menaquinone biosynthesis; menaquinol from 1,4-dihydroxy-2-naphthoate: step 2/2.</text>
</comment>
<dbReference type="PROSITE" id="PS51608">
    <property type="entry name" value="SAM_MT_UBIE"/>
    <property type="match status" value="1"/>
</dbReference>
<comment type="caution">
    <text evidence="6">The sequence shown here is derived from an EMBL/GenBank/DDBJ whole genome shotgun (WGS) entry which is preliminary data.</text>
</comment>
<reference evidence="6 7" key="1">
    <citation type="submission" date="2019-08" db="EMBL/GenBank/DDBJ databases">
        <title>Genomic characterization of a novel candidate phylum (ARYD3) from a high temperature, high salinity tertiary oil reservoir in north central Oklahoma, USA.</title>
        <authorList>
            <person name="Youssef N.H."/>
            <person name="Yadav A."/>
            <person name="Elshahed M.S."/>
        </authorList>
    </citation>
    <scope>NUCLEOTIDE SEQUENCE [LARGE SCALE GENOMIC DNA]</scope>
    <source>
        <strain evidence="6">ARYD1</strain>
    </source>
</reference>
<keyword evidence="2 5" id="KW-0489">Methyltransferase</keyword>
<proteinExistence type="inferred from homology"/>
<dbReference type="GO" id="GO:0009234">
    <property type="term" value="P:menaquinone biosynthetic process"/>
    <property type="evidence" value="ECO:0007669"/>
    <property type="project" value="UniProtKB-UniRule"/>
</dbReference>
<evidence type="ECO:0000256" key="4">
    <source>
        <dbReference type="ARBA" id="ARBA00022691"/>
    </source>
</evidence>
<feature type="binding site" evidence="5">
    <location>
        <begin position="99"/>
        <end position="100"/>
    </location>
    <ligand>
        <name>S-adenosyl-L-methionine</name>
        <dbReference type="ChEBI" id="CHEBI:59789"/>
    </ligand>
</feature>
<dbReference type="HAMAP" id="MF_01813">
    <property type="entry name" value="MenG_UbiE_methyltr"/>
    <property type="match status" value="1"/>
</dbReference>
<comment type="similarity">
    <text evidence="5">Belongs to the class I-like SAM-binding methyltransferase superfamily. MenG/UbiE family.</text>
</comment>
<dbReference type="Proteomes" id="UP000323337">
    <property type="component" value="Unassembled WGS sequence"/>
</dbReference>
<feature type="binding site" evidence="5">
    <location>
        <position position="77"/>
    </location>
    <ligand>
        <name>S-adenosyl-L-methionine</name>
        <dbReference type="ChEBI" id="CHEBI:59789"/>
    </ligand>
</feature>
<dbReference type="InterPro" id="IPR023576">
    <property type="entry name" value="UbiE/COQ5_MeTrFase_CS"/>
</dbReference>
<dbReference type="GO" id="GO:0032259">
    <property type="term" value="P:methylation"/>
    <property type="evidence" value="ECO:0007669"/>
    <property type="project" value="UniProtKB-KW"/>
</dbReference>
<dbReference type="PROSITE" id="PS01183">
    <property type="entry name" value="UBIE_1"/>
    <property type="match status" value="1"/>
</dbReference>
<comment type="catalytic activity">
    <reaction evidence="5">
        <text>a 2-demethylmenaquinol + S-adenosyl-L-methionine = a menaquinol + S-adenosyl-L-homocysteine + H(+)</text>
        <dbReference type="Rhea" id="RHEA:42640"/>
        <dbReference type="Rhea" id="RHEA-COMP:9539"/>
        <dbReference type="Rhea" id="RHEA-COMP:9563"/>
        <dbReference type="ChEBI" id="CHEBI:15378"/>
        <dbReference type="ChEBI" id="CHEBI:18151"/>
        <dbReference type="ChEBI" id="CHEBI:55437"/>
        <dbReference type="ChEBI" id="CHEBI:57856"/>
        <dbReference type="ChEBI" id="CHEBI:59789"/>
        <dbReference type="EC" id="2.1.1.163"/>
    </reaction>
</comment>
<evidence type="ECO:0000313" key="6">
    <source>
        <dbReference type="EMBL" id="TYB32578.1"/>
    </source>
</evidence>
<evidence type="ECO:0000256" key="1">
    <source>
        <dbReference type="ARBA" id="ARBA00022428"/>
    </source>
</evidence>
<keyword evidence="1 5" id="KW-0474">Menaquinone biosynthesis</keyword>
<dbReference type="AlphaFoldDB" id="A0A5D0MMV4"/>